<dbReference type="SMART" id="SM00382">
    <property type="entry name" value="AAA"/>
    <property type="match status" value="2"/>
</dbReference>
<dbReference type="SUPFAM" id="SSF52540">
    <property type="entry name" value="P-loop containing nucleoside triphosphate hydrolases"/>
    <property type="match status" value="2"/>
</dbReference>
<comment type="similarity">
    <text evidence="1">Belongs to the ABC transporter superfamily.</text>
</comment>
<evidence type="ECO:0000259" key="10">
    <source>
        <dbReference type="PROSITE" id="PS50893"/>
    </source>
</evidence>
<dbReference type="InterPro" id="IPR050107">
    <property type="entry name" value="ABC_carbohydrate_import_ATPase"/>
</dbReference>
<keyword evidence="7 11" id="KW-0067">ATP-binding</keyword>
<keyword evidence="3" id="KW-1003">Cell membrane</keyword>
<feature type="domain" description="ABC transporter" evidence="10">
    <location>
        <begin position="6"/>
        <end position="242"/>
    </location>
</feature>
<dbReference type="Pfam" id="PF00005">
    <property type="entry name" value="ABC_tran"/>
    <property type="match status" value="2"/>
</dbReference>
<dbReference type="EMBL" id="JBBMQO010000011">
    <property type="protein sequence ID" value="MEM5503113.1"/>
    <property type="molecule type" value="Genomic_DNA"/>
</dbReference>
<dbReference type="InterPro" id="IPR017871">
    <property type="entry name" value="ABC_transporter-like_CS"/>
</dbReference>
<evidence type="ECO:0000256" key="3">
    <source>
        <dbReference type="ARBA" id="ARBA00022475"/>
    </source>
</evidence>
<comment type="caution">
    <text evidence="11">The sequence shown here is derived from an EMBL/GenBank/DDBJ whole genome shotgun (WGS) entry which is preliminary data.</text>
</comment>
<keyword evidence="5" id="KW-0677">Repeat</keyword>
<evidence type="ECO:0000313" key="11">
    <source>
        <dbReference type="EMBL" id="MEM5503113.1"/>
    </source>
</evidence>
<evidence type="ECO:0000256" key="6">
    <source>
        <dbReference type="ARBA" id="ARBA00022741"/>
    </source>
</evidence>
<proteinExistence type="inferred from homology"/>
<evidence type="ECO:0000256" key="7">
    <source>
        <dbReference type="ARBA" id="ARBA00022840"/>
    </source>
</evidence>
<accession>A0ABU9TAF0</accession>
<keyword evidence="9" id="KW-0472">Membrane</keyword>
<dbReference type="InterPro" id="IPR003593">
    <property type="entry name" value="AAA+_ATPase"/>
</dbReference>
<evidence type="ECO:0000256" key="1">
    <source>
        <dbReference type="ARBA" id="ARBA00005417"/>
    </source>
</evidence>
<dbReference type="RefSeq" id="WP_342849303.1">
    <property type="nucleotide sequence ID" value="NZ_JBBMQO010000011.1"/>
</dbReference>
<name>A0ABU9TAF0_9HYPH</name>
<keyword evidence="8" id="KW-1278">Translocase</keyword>
<reference evidence="11 12" key="1">
    <citation type="submission" date="2024-03" db="EMBL/GenBank/DDBJ databases">
        <title>Community enrichment and isolation of bacterial strains for fucoidan degradation.</title>
        <authorList>
            <person name="Sichert A."/>
        </authorList>
    </citation>
    <scope>NUCLEOTIDE SEQUENCE [LARGE SCALE GENOMIC DNA]</scope>
    <source>
        <strain evidence="11 12">AS62</strain>
    </source>
</reference>
<dbReference type="PROSITE" id="PS00211">
    <property type="entry name" value="ABC_TRANSPORTER_1"/>
    <property type="match status" value="1"/>
</dbReference>
<keyword evidence="2" id="KW-0813">Transport</keyword>
<dbReference type="CDD" id="cd03216">
    <property type="entry name" value="ABC_Carb_Monos_I"/>
    <property type="match status" value="1"/>
</dbReference>
<dbReference type="PANTHER" id="PTHR43790">
    <property type="entry name" value="CARBOHYDRATE TRANSPORT ATP-BINDING PROTEIN MG119-RELATED"/>
    <property type="match status" value="1"/>
</dbReference>
<keyword evidence="4" id="KW-0762">Sugar transport</keyword>
<evidence type="ECO:0000256" key="4">
    <source>
        <dbReference type="ARBA" id="ARBA00022597"/>
    </source>
</evidence>
<gene>
    <name evidence="11" type="ORF">WNY59_16110</name>
</gene>
<evidence type="ECO:0000313" key="12">
    <source>
        <dbReference type="Proteomes" id="UP001477870"/>
    </source>
</evidence>
<dbReference type="PANTHER" id="PTHR43790:SF3">
    <property type="entry name" value="D-ALLOSE IMPORT ATP-BINDING PROTEIN ALSA-RELATED"/>
    <property type="match status" value="1"/>
</dbReference>
<sequence>MLDAIISAKNIHKHYAGTHALSDVDFEIRSGEIVGLIGENGAGKSTLMRIICGIEHPSTGTLTVRGKPTEFSGPHAAQADGIAMIPQEVLLVDELTVVENIFLGHEISGATGLSKAKMRSAAQEILDELDCTHIAPTQLTGSLPKGSQQMVAIARRVMQGGAIFVMDEPTSSLTGSETEALFRLLRKLKARGKSSVFISHRLEEMLEICDRIVVLRDGKLVGDFPNDGLLTKDVLVSSMVGSDMADEFSRKISEKGDVILEAKNIAVRTFQGRKTPTISFKARSGEVVGITGLAGVGKTELAHVLSGLREPVSGDICLHGKVTKLTSPVTALKNKIGLVSDDRRSEGLVLGMAALANMTFTSLRKYLGLLGVNRKAEHAMGLSMTKKLSMKPEYLARDANLLSGGNQQKVVIIRQLCSESEVLLMDEPTKGIDIGAKSEVYQLVGNLVAEGKTAVLFSSEPQEILGVCDTIFVLTDRSFFGPYARGDLDYAKLMAIEFGTVDTESMTKETINEYQ</sequence>
<dbReference type="CDD" id="cd03215">
    <property type="entry name" value="ABC_Carb_Monos_II"/>
    <property type="match status" value="1"/>
</dbReference>
<dbReference type="Proteomes" id="UP001477870">
    <property type="component" value="Unassembled WGS sequence"/>
</dbReference>
<dbReference type="Gene3D" id="3.40.50.300">
    <property type="entry name" value="P-loop containing nucleotide triphosphate hydrolases"/>
    <property type="match status" value="2"/>
</dbReference>
<feature type="domain" description="ABC transporter" evidence="10">
    <location>
        <begin position="260"/>
        <end position="501"/>
    </location>
</feature>
<protein>
    <submittedName>
        <fullName evidence="11">Sugar ABC transporter ATP-binding protein</fullName>
    </submittedName>
</protein>
<dbReference type="GO" id="GO:0005524">
    <property type="term" value="F:ATP binding"/>
    <property type="evidence" value="ECO:0007669"/>
    <property type="project" value="UniProtKB-KW"/>
</dbReference>
<organism evidence="11 12">
    <name type="scientific">Ahrensia kielensis</name>
    <dbReference type="NCBI Taxonomy" id="76980"/>
    <lineage>
        <taxon>Bacteria</taxon>
        <taxon>Pseudomonadati</taxon>
        <taxon>Pseudomonadota</taxon>
        <taxon>Alphaproteobacteria</taxon>
        <taxon>Hyphomicrobiales</taxon>
        <taxon>Ahrensiaceae</taxon>
        <taxon>Ahrensia</taxon>
    </lineage>
</organism>
<dbReference type="PROSITE" id="PS50893">
    <property type="entry name" value="ABC_TRANSPORTER_2"/>
    <property type="match status" value="2"/>
</dbReference>
<evidence type="ECO:0000256" key="2">
    <source>
        <dbReference type="ARBA" id="ARBA00022448"/>
    </source>
</evidence>
<keyword evidence="12" id="KW-1185">Reference proteome</keyword>
<keyword evidence="6" id="KW-0547">Nucleotide-binding</keyword>
<evidence type="ECO:0000256" key="5">
    <source>
        <dbReference type="ARBA" id="ARBA00022737"/>
    </source>
</evidence>
<evidence type="ECO:0000256" key="9">
    <source>
        <dbReference type="ARBA" id="ARBA00023136"/>
    </source>
</evidence>
<dbReference type="InterPro" id="IPR003439">
    <property type="entry name" value="ABC_transporter-like_ATP-bd"/>
</dbReference>
<evidence type="ECO:0000256" key="8">
    <source>
        <dbReference type="ARBA" id="ARBA00022967"/>
    </source>
</evidence>
<dbReference type="InterPro" id="IPR027417">
    <property type="entry name" value="P-loop_NTPase"/>
</dbReference>